<reference evidence="3 4" key="1">
    <citation type="submission" date="2016-10" db="EMBL/GenBank/DDBJ databases">
        <authorList>
            <person name="de Groot N.N."/>
        </authorList>
    </citation>
    <scope>NUCLEOTIDE SEQUENCE [LARGE SCALE GENOMIC DNA]</scope>
    <source>
        <strain evidence="3 4">DSM 10495</strain>
    </source>
</reference>
<dbReference type="InterPro" id="IPR000182">
    <property type="entry name" value="GNAT_dom"/>
</dbReference>
<dbReference type="InterPro" id="IPR050769">
    <property type="entry name" value="NAT_camello-type"/>
</dbReference>
<feature type="domain" description="N-acetyltransferase" evidence="2">
    <location>
        <begin position="9"/>
        <end position="168"/>
    </location>
</feature>
<dbReference type="EMBL" id="FNSN01000003">
    <property type="protein sequence ID" value="SEB98681.1"/>
    <property type="molecule type" value="Genomic_DNA"/>
</dbReference>
<dbReference type="Gene3D" id="3.40.630.30">
    <property type="match status" value="1"/>
</dbReference>
<sequence length="168" mass="18272">MSQQPTLGITIGSLRGPEDALAFRQISEEWLTEHFQVEPEDLHALGDPQRTITDAGGDVLLARDDASGEILGAVALVAYPEDVFELAKMGVRRTARGRGIGALLVRAAIERASALGGRRLFLSTNHALTSALRLYRAAGFVSIRPDEVPVKNYYALALDRADVYLELK</sequence>
<protein>
    <submittedName>
        <fullName evidence="3">Acetyltransferase (GNAT) family protein</fullName>
    </submittedName>
</protein>
<gene>
    <name evidence="3" type="ORF">SAMN04489745_1775</name>
</gene>
<dbReference type="SUPFAM" id="SSF55729">
    <property type="entry name" value="Acyl-CoA N-acyltransferases (Nat)"/>
    <property type="match status" value="1"/>
</dbReference>
<dbReference type="InterPro" id="IPR016181">
    <property type="entry name" value="Acyl_CoA_acyltransferase"/>
</dbReference>
<evidence type="ECO:0000313" key="4">
    <source>
        <dbReference type="Proteomes" id="UP000182652"/>
    </source>
</evidence>
<accession>A0A1H4NTY7</accession>
<organism evidence="3 4">
    <name type="scientific">Arthrobacter woluwensis</name>
    <dbReference type="NCBI Taxonomy" id="156980"/>
    <lineage>
        <taxon>Bacteria</taxon>
        <taxon>Bacillati</taxon>
        <taxon>Actinomycetota</taxon>
        <taxon>Actinomycetes</taxon>
        <taxon>Micrococcales</taxon>
        <taxon>Micrococcaceae</taxon>
        <taxon>Arthrobacter</taxon>
    </lineage>
</organism>
<dbReference type="RefSeq" id="WP_066210583.1">
    <property type="nucleotide sequence ID" value="NZ_FNSN01000003.1"/>
</dbReference>
<dbReference type="Proteomes" id="UP000182652">
    <property type="component" value="Unassembled WGS sequence"/>
</dbReference>
<evidence type="ECO:0000259" key="2">
    <source>
        <dbReference type="PROSITE" id="PS51186"/>
    </source>
</evidence>
<proteinExistence type="predicted"/>
<dbReference type="PANTHER" id="PTHR13947">
    <property type="entry name" value="GNAT FAMILY N-ACETYLTRANSFERASE"/>
    <property type="match status" value="1"/>
</dbReference>
<name>A0A1H4NTY7_9MICC</name>
<dbReference type="Pfam" id="PF00583">
    <property type="entry name" value="Acetyltransf_1"/>
    <property type="match status" value="1"/>
</dbReference>
<dbReference type="AlphaFoldDB" id="A0A1H4NTY7"/>
<keyword evidence="1 3" id="KW-0808">Transferase</keyword>
<dbReference type="CDD" id="cd04301">
    <property type="entry name" value="NAT_SF"/>
    <property type="match status" value="1"/>
</dbReference>
<keyword evidence="4" id="KW-1185">Reference proteome</keyword>
<dbReference type="PROSITE" id="PS51186">
    <property type="entry name" value="GNAT"/>
    <property type="match status" value="1"/>
</dbReference>
<dbReference type="STRING" id="156980.SAMN04489745_1775"/>
<evidence type="ECO:0000256" key="1">
    <source>
        <dbReference type="ARBA" id="ARBA00022679"/>
    </source>
</evidence>
<dbReference type="PANTHER" id="PTHR13947:SF37">
    <property type="entry name" value="LD18367P"/>
    <property type="match status" value="1"/>
</dbReference>
<dbReference type="GO" id="GO:0008080">
    <property type="term" value="F:N-acetyltransferase activity"/>
    <property type="evidence" value="ECO:0007669"/>
    <property type="project" value="InterPro"/>
</dbReference>
<evidence type="ECO:0000313" key="3">
    <source>
        <dbReference type="EMBL" id="SEB98681.1"/>
    </source>
</evidence>